<gene>
    <name evidence="1" type="ORF">ACFPZF_08090</name>
</gene>
<evidence type="ECO:0000313" key="2">
    <source>
        <dbReference type="Proteomes" id="UP001596066"/>
    </source>
</evidence>
<dbReference type="EMBL" id="JBHSOC010000011">
    <property type="protein sequence ID" value="MFC5641320.1"/>
    <property type="molecule type" value="Genomic_DNA"/>
</dbReference>
<proteinExistence type="predicted"/>
<dbReference type="RefSeq" id="WP_346143346.1">
    <property type="nucleotide sequence ID" value="NZ_BAAAUA010000013.1"/>
</dbReference>
<comment type="caution">
    <text evidence="1">The sequence shown here is derived from an EMBL/GenBank/DDBJ whole genome shotgun (WGS) entry which is preliminary data.</text>
</comment>
<reference evidence="2" key="1">
    <citation type="journal article" date="2019" name="Int. J. Syst. Evol. Microbiol.">
        <title>The Global Catalogue of Microorganisms (GCM) 10K type strain sequencing project: providing services to taxonomists for standard genome sequencing and annotation.</title>
        <authorList>
            <consortium name="The Broad Institute Genomics Platform"/>
            <consortium name="The Broad Institute Genome Sequencing Center for Infectious Disease"/>
            <person name="Wu L."/>
            <person name="Ma J."/>
        </authorList>
    </citation>
    <scope>NUCLEOTIDE SEQUENCE [LARGE SCALE GENOMIC DNA]</scope>
    <source>
        <strain evidence="2">CGMCC 4.1622</strain>
    </source>
</reference>
<evidence type="ECO:0000313" key="1">
    <source>
        <dbReference type="EMBL" id="MFC5641320.1"/>
    </source>
</evidence>
<sequence>MYPFPRPDLPQVPGDLGLAPAVPAGQPGSELAAAGAWYQVLSSVAGWVLRVAGPGGKTALYGPGAQAGQVEAWMHQLAAWSLWPTAQVRGAWGCLARTDEGWFTALAFRHLSPQVQIHADVRAAEEHAAGHLIAPAVWSDATDSGLPDAVRRVEEQFWVREGHRVLATWASSSLGELTREAYRGRVLARGNFPSADLAERLGVSVATISGATTGRSWDPPINRARGVLANRRRHTW</sequence>
<protein>
    <submittedName>
        <fullName evidence="1">Uncharacterized protein</fullName>
    </submittedName>
</protein>
<accession>A0ABW0V9Z7</accession>
<organism evidence="1 2">
    <name type="scientific">Kitasatospora cinereorecta</name>
    <dbReference type="NCBI Taxonomy" id="285560"/>
    <lineage>
        <taxon>Bacteria</taxon>
        <taxon>Bacillati</taxon>
        <taxon>Actinomycetota</taxon>
        <taxon>Actinomycetes</taxon>
        <taxon>Kitasatosporales</taxon>
        <taxon>Streptomycetaceae</taxon>
        <taxon>Kitasatospora</taxon>
    </lineage>
</organism>
<dbReference type="Proteomes" id="UP001596066">
    <property type="component" value="Unassembled WGS sequence"/>
</dbReference>
<keyword evidence="2" id="KW-1185">Reference proteome</keyword>
<name>A0ABW0V9Z7_9ACTN</name>